<keyword evidence="2" id="KW-1185">Reference proteome</keyword>
<gene>
    <name evidence="1" type="ORF">R1flu_025617</name>
</gene>
<accession>A0ABD1XY91</accession>
<protein>
    <submittedName>
        <fullName evidence="1">Uncharacterized protein</fullName>
    </submittedName>
</protein>
<evidence type="ECO:0000313" key="1">
    <source>
        <dbReference type="EMBL" id="KAL2613925.1"/>
    </source>
</evidence>
<reference evidence="1 2" key="1">
    <citation type="submission" date="2024-09" db="EMBL/GenBank/DDBJ databases">
        <title>Chromosome-scale assembly of Riccia fluitans.</title>
        <authorList>
            <person name="Paukszto L."/>
            <person name="Sawicki J."/>
            <person name="Karawczyk K."/>
            <person name="Piernik-Szablinska J."/>
            <person name="Szczecinska M."/>
            <person name="Mazdziarz M."/>
        </authorList>
    </citation>
    <scope>NUCLEOTIDE SEQUENCE [LARGE SCALE GENOMIC DNA]</scope>
    <source>
        <strain evidence="1">Rf_01</strain>
        <tissue evidence="1">Aerial parts of the thallus</tissue>
    </source>
</reference>
<dbReference type="AlphaFoldDB" id="A0ABD1XY91"/>
<comment type="caution">
    <text evidence="1">The sequence shown here is derived from an EMBL/GenBank/DDBJ whole genome shotgun (WGS) entry which is preliminary data.</text>
</comment>
<evidence type="ECO:0000313" key="2">
    <source>
        <dbReference type="Proteomes" id="UP001605036"/>
    </source>
</evidence>
<dbReference type="EMBL" id="JBHFFA010000007">
    <property type="protein sequence ID" value="KAL2613925.1"/>
    <property type="molecule type" value="Genomic_DNA"/>
</dbReference>
<name>A0ABD1XY91_9MARC</name>
<sequence length="153" mass="17770">MGLMFVYITQNKASTICSLLWLGRLCEVAASLNRFTSTVDIGLCRPHRTRNLEQTVGLDPWKFALRRIHTADGQEMGVRRRLRLRSYFIVFSALFDIYSSAEATRDISSGIKIRRLKIGFEIKNTERKYIIRSLIHCSSSPPIIFWNVHDQQY</sequence>
<organism evidence="1 2">
    <name type="scientific">Riccia fluitans</name>
    <dbReference type="NCBI Taxonomy" id="41844"/>
    <lineage>
        <taxon>Eukaryota</taxon>
        <taxon>Viridiplantae</taxon>
        <taxon>Streptophyta</taxon>
        <taxon>Embryophyta</taxon>
        <taxon>Marchantiophyta</taxon>
        <taxon>Marchantiopsida</taxon>
        <taxon>Marchantiidae</taxon>
        <taxon>Marchantiales</taxon>
        <taxon>Ricciaceae</taxon>
        <taxon>Riccia</taxon>
    </lineage>
</organism>
<proteinExistence type="predicted"/>
<dbReference type="Proteomes" id="UP001605036">
    <property type="component" value="Unassembled WGS sequence"/>
</dbReference>